<evidence type="ECO:0000313" key="2">
    <source>
        <dbReference type="Proteomes" id="UP000276133"/>
    </source>
</evidence>
<gene>
    <name evidence="1" type="ORF">BpHYR1_040858</name>
</gene>
<keyword evidence="2" id="KW-1185">Reference proteome</keyword>
<protein>
    <submittedName>
        <fullName evidence="1">Uncharacterized protein</fullName>
    </submittedName>
</protein>
<accession>A0A3M7SM45</accession>
<organism evidence="1 2">
    <name type="scientific">Brachionus plicatilis</name>
    <name type="common">Marine rotifer</name>
    <name type="synonym">Brachionus muelleri</name>
    <dbReference type="NCBI Taxonomy" id="10195"/>
    <lineage>
        <taxon>Eukaryota</taxon>
        <taxon>Metazoa</taxon>
        <taxon>Spiralia</taxon>
        <taxon>Gnathifera</taxon>
        <taxon>Rotifera</taxon>
        <taxon>Eurotatoria</taxon>
        <taxon>Monogononta</taxon>
        <taxon>Pseudotrocha</taxon>
        <taxon>Ploima</taxon>
        <taxon>Brachionidae</taxon>
        <taxon>Brachionus</taxon>
    </lineage>
</organism>
<dbReference type="AlphaFoldDB" id="A0A3M7SM45"/>
<proteinExistence type="predicted"/>
<feature type="non-terminal residue" evidence="1">
    <location>
        <position position="29"/>
    </location>
</feature>
<evidence type="ECO:0000313" key="1">
    <source>
        <dbReference type="EMBL" id="RNA36687.1"/>
    </source>
</evidence>
<name>A0A3M7SM45_BRAPC</name>
<dbReference type="Proteomes" id="UP000276133">
    <property type="component" value="Unassembled WGS sequence"/>
</dbReference>
<reference evidence="1 2" key="1">
    <citation type="journal article" date="2018" name="Sci. Rep.">
        <title>Genomic signatures of local adaptation to the degree of environmental predictability in rotifers.</title>
        <authorList>
            <person name="Franch-Gras L."/>
            <person name="Hahn C."/>
            <person name="Garcia-Roger E.M."/>
            <person name="Carmona M.J."/>
            <person name="Serra M."/>
            <person name="Gomez A."/>
        </authorList>
    </citation>
    <scope>NUCLEOTIDE SEQUENCE [LARGE SCALE GENOMIC DNA]</scope>
    <source>
        <strain evidence="1">HYR1</strain>
    </source>
</reference>
<comment type="caution">
    <text evidence="1">The sequence shown here is derived from an EMBL/GenBank/DDBJ whole genome shotgun (WGS) entry which is preliminary data.</text>
</comment>
<sequence>MISQGCPEARPHTTYRIETSCRYLVFIVV</sequence>
<dbReference type="EMBL" id="REGN01001141">
    <property type="protein sequence ID" value="RNA36687.1"/>
    <property type="molecule type" value="Genomic_DNA"/>
</dbReference>